<reference evidence="3" key="1">
    <citation type="submission" date="2020-10" db="EMBL/GenBank/DDBJ databases">
        <authorList>
            <person name="Muller C M."/>
        </authorList>
    </citation>
    <scope>NUCLEOTIDE SEQUENCE</scope>
    <source>
        <strain evidence="3">THUN-12</strain>
    </source>
</reference>
<dbReference type="FunFam" id="1.25.10.10:FF:000326">
    <property type="entry name" value="V-type proton ATPase subunit H"/>
    <property type="match status" value="1"/>
</dbReference>
<comment type="caution">
    <text evidence="3">The sequence shown here is derived from an EMBL/GenBank/DDBJ whole genome shotgun (WGS) entry which is preliminary data.</text>
</comment>
<keyword evidence="1" id="KW-0375">Hydrogen ion transport</keyword>
<feature type="domain" description="ATPase V1 complex subunit H C-terminal" evidence="2">
    <location>
        <begin position="357"/>
        <end position="473"/>
    </location>
</feature>
<comment type="similarity">
    <text evidence="1">Belongs to the V-ATPase H subunit family.</text>
</comment>
<dbReference type="Pfam" id="PF03224">
    <property type="entry name" value="V-ATPase_H_N"/>
    <property type="match status" value="1"/>
</dbReference>
<dbReference type="GO" id="GO:0000221">
    <property type="term" value="C:vacuolar proton-transporting V-type ATPase, V1 domain"/>
    <property type="evidence" value="ECO:0007669"/>
    <property type="project" value="InterPro"/>
</dbReference>
<dbReference type="AlphaFoldDB" id="A0A9W4GFQ4"/>
<protein>
    <recommendedName>
        <fullName evidence="1">V-type proton ATPase subunit H</fullName>
    </recommendedName>
</protein>
<dbReference type="EMBL" id="CAJHIT010000008">
    <property type="protein sequence ID" value="CAD6503812.1"/>
    <property type="molecule type" value="Genomic_DNA"/>
</dbReference>
<comment type="function">
    <text evidence="1">Subunit of the V1 complex of vacuolar(H+)-ATPase (V-ATPase), a multisubunit enzyme composed of a peripheral complex (V1) that hydrolyzes ATP and a membrane integral complex (V0) that translocates protons. V-ATPase is responsible for acidifying and maintaining the pH of intracellular compartments.</text>
</comment>
<dbReference type="FunFam" id="1.25.40.150:FF:000002">
    <property type="entry name" value="V-type proton ATPase subunit H"/>
    <property type="match status" value="1"/>
</dbReference>
<accession>A0A9W4GFQ4</accession>
<evidence type="ECO:0000259" key="2">
    <source>
        <dbReference type="Pfam" id="PF11698"/>
    </source>
</evidence>
<dbReference type="Pfam" id="PF11698">
    <property type="entry name" value="V-ATPase_H_C"/>
    <property type="match status" value="1"/>
</dbReference>
<evidence type="ECO:0000313" key="4">
    <source>
        <dbReference type="Proteomes" id="UP000683417"/>
    </source>
</evidence>
<name>A0A9W4GFQ4_BLUGR</name>
<organism evidence="3 4">
    <name type="scientific">Blumeria graminis f. sp. triticale</name>
    <dbReference type="NCBI Taxonomy" id="1689686"/>
    <lineage>
        <taxon>Eukaryota</taxon>
        <taxon>Fungi</taxon>
        <taxon>Dikarya</taxon>
        <taxon>Ascomycota</taxon>
        <taxon>Pezizomycotina</taxon>
        <taxon>Leotiomycetes</taxon>
        <taxon>Erysiphales</taxon>
        <taxon>Erysiphaceae</taxon>
        <taxon>Blumeria</taxon>
    </lineage>
</organism>
<dbReference type="PANTHER" id="PTHR10698">
    <property type="entry name" value="V-TYPE PROTON ATPASE SUBUNIT H"/>
    <property type="match status" value="1"/>
</dbReference>
<proteinExistence type="inferred from homology"/>
<sequence>MSLDPPPYLASLQSNIRTRPIAWEGAVRAGTITDEQLNKIRAVDKVRNEQRKQTIERDVNGYQTLFLGAVGRPSILEAAIKRSDIVQNILVLLADLLEDVPGFSKSFSTHPKPYTVFVNQLSHSSEPASPIPLLTSTILTTLISSSPVFSNSELKALPELLKYLSSLTQSSDGGLQDIAVLQYSSLLRRCESRKIFWELRCQTIKPLIEILRAAAGTSEKDEHPSALNGASFSRSATDSVAGGGVALQLLYHVLLSLWQLSFEGSSIGKDLQDSEYNIIPLYIQLVRSSPKEKITRLLLSTLYNILSTNRQTLLPVAVLARLPGLLQNISGRHFSDPDLLEDLKNLTETIEEYTKTQTTFDEYAAEINSGYLCWSPPHRSSSFWTENARKILDHENGALVKKIAEIMEKSWESNKQVLAIACNDIGLLVKEVPEKRTQLETLGLKKRVMELMTDPDESVRWESLNALSGWLKYGFTK</sequence>
<keyword evidence="1" id="KW-0406">Ion transport</keyword>
<evidence type="ECO:0000313" key="3">
    <source>
        <dbReference type="EMBL" id="CAD6503812.1"/>
    </source>
</evidence>
<dbReference type="PIRSF" id="PIRSF032184">
    <property type="entry name" value="ATPase_V1_H"/>
    <property type="match status" value="1"/>
</dbReference>
<dbReference type="Proteomes" id="UP000683417">
    <property type="component" value="Unassembled WGS sequence"/>
</dbReference>
<dbReference type="InterPro" id="IPR004908">
    <property type="entry name" value="ATPase_V1-cplx_hsu"/>
</dbReference>
<comment type="subunit">
    <text evidence="1">V-ATPase is a heteromultimeric enzyme made up of two complexes: the ATP-hydrolytic V1 complex and the proton translocation V0 complex.</text>
</comment>
<dbReference type="GO" id="GO:0046961">
    <property type="term" value="F:proton-transporting ATPase activity, rotational mechanism"/>
    <property type="evidence" value="ECO:0007669"/>
    <property type="project" value="InterPro"/>
</dbReference>
<evidence type="ECO:0000256" key="1">
    <source>
        <dbReference type="PIRNR" id="PIRNR032184"/>
    </source>
</evidence>
<gene>
    <name evidence="3" type="ORF">BGTH12_LOCUS5170</name>
</gene>
<dbReference type="GO" id="GO:0000329">
    <property type="term" value="C:fungal-type vacuole membrane"/>
    <property type="evidence" value="ECO:0007669"/>
    <property type="project" value="TreeGrafter"/>
</dbReference>
<keyword evidence="1" id="KW-0813">Transport</keyword>
<dbReference type="PANTHER" id="PTHR10698:SF0">
    <property type="entry name" value="V-TYPE PROTON ATPASE SUBUNIT H"/>
    <property type="match status" value="1"/>
</dbReference>
<dbReference type="InterPro" id="IPR011987">
    <property type="entry name" value="ATPase_V1-cplx_hsu_C"/>
</dbReference>